<dbReference type="InterPro" id="IPR050090">
    <property type="entry name" value="Tyrosine_recombinase_XerCD"/>
</dbReference>
<evidence type="ECO:0000256" key="1">
    <source>
        <dbReference type="ARBA" id="ARBA00004496"/>
    </source>
</evidence>
<dbReference type="SUPFAM" id="SSF56349">
    <property type="entry name" value="DNA breaking-rejoining enzymes"/>
    <property type="match status" value="1"/>
</dbReference>
<dbReference type="GO" id="GO:0051301">
    <property type="term" value="P:cell division"/>
    <property type="evidence" value="ECO:0007669"/>
    <property type="project" value="UniProtKB-KW"/>
</dbReference>
<evidence type="ECO:0000256" key="3">
    <source>
        <dbReference type="ARBA" id="ARBA00022618"/>
    </source>
</evidence>
<dbReference type="Pfam" id="PF00589">
    <property type="entry name" value="Phage_integrase"/>
    <property type="match status" value="1"/>
</dbReference>
<evidence type="ECO:0000256" key="4">
    <source>
        <dbReference type="ARBA" id="ARBA00022829"/>
    </source>
</evidence>
<dbReference type="PANTHER" id="PTHR30349:SF77">
    <property type="entry name" value="TYROSINE RECOMBINASE XERC"/>
    <property type="match status" value="1"/>
</dbReference>
<evidence type="ECO:0000256" key="6">
    <source>
        <dbReference type="ARBA" id="ARBA00023125"/>
    </source>
</evidence>
<evidence type="ECO:0000256" key="7">
    <source>
        <dbReference type="ARBA" id="ARBA00023172"/>
    </source>
</evidence>
<dbReference type="GO" id="GO:0006310">
    <property type="term" value="P:DNA recombination"/>
    <property type="evidence" value="ECO:0007669"/>
    <property type="project" value="UniProtKB-KW"/>
</dbReference>
<evidence type="ECO:0000313" key="12">
    <source>
        <dbReference type="EMBL" id="OGC55431.1"/>
    </source>
</evidence>
<dbReference type="PANTHER" id="PTHR30349">
    <property type="entry name" value="PHAGE INTEGRASE-RELATED"/>
    <property type="match status" value="1"/>
</dbReference>
<feature type="domain" description="Tyr recombinase" evidence="10">
    <location>
        <begin position="123"/>
        <end position="312"/>
    </location>
</feature>
<evidence type="ECO:0000313" key="13">
    <source>
        <dbReference type="Proteomes" id="UP000176504"/>
    </source>
</evidence>
<gene>
    <name evidence="12" type="ORF">A3A78_00540</name>
</gene>
<dbReference type="GO" id="GO:0005737">
    <property type="term" value="C:cytoplasm"/>
    <property type="evidence" value="ECO:0007669"/>
    <property type="project" value="UniProtKB-SubCell"/>
</dbReference>
<dbReference type="InterPro" id="IPR044068">
    <property type="entry name" value="CB"/>
</dbReference>
<reference evidence="12 13" key="1">
    <citation type="journal article" date="2016" name="Nat. Commun.">
        <title>Thousands of microbial genomes shed light on interconnected biogeochemical processes in an aquifer system.</title>
        <authorList>
            <person name="Anantharaman K."/>
            <person name="Brown C.T."/>
            <person name="Hug L.A."/>
            <person name="Sharon I."/>
            <person name="Castelle C.J."/>
            <person name="Probst A.J."/>
            <person name="Thomas B.C."/>
            <person name="Singh A."/>
            <person name="Wilkins M.J."/>
            <person name="Karaoz U."/>
            <person name="Brodie E.L."/>
            <person name="Williams K.H."/>
            <person name="Hubbard S.S."/>
            <person name="Banfield J.F."/>
        </authorList>
    </citation>
    <scope>NUCLEOTIDE SEQUENCE [LARGE SCALE GENOMIC DNA]</scope>
</reference>
<keyword evidence="7" id="KW-0233">DNA recombination</keyword>
<dbReference type="InterPro" id="IPR013762">
    <property type="entry name" value="Integrase-like_cat_sf"/>
</dbReference>
<protein>
    <recommendedName>
        <fullName evidence="14">Tyrosine recombinase XerC</fullName>
    </recommendedName>
</protein>
<evidence type="ECO:0000259" key="11">
    <source>
        <dbReference type="PROSITE" id="PS51900"/>
    </source>
</evidence>
<keyword evidence="6 9" id="KW-0238">DNA-binding</keyword>
<dbReference type="Pfam" id="PF02899">
    <property type="entry name" value="Phage_int_SAM_1"/>
    <property type="match status" value="1"/>
</dbReference>
<keyword evidence="3" id="KW-0132">Cell division</keyword>
<comment type="caution">
    <text evidence="12">The sequence shown here is derived from an EMBL/GenBank/DDBJ whole genome shotgun (WGS) entry which is preliminary data.</text>
</comment>
<evidence type="ECO:0000259" key="10">
    <source>
        <dbReference type="PROSITE" id="PS51898"/>
    </source>
</evidence>
<dbReference type="InterPro" id="IPR004107">
    <property type="entry name" value="Integrase_SAM-like_N"/>
</dbReference>
<dbReference type="CDD" id="cd00798">
    <property type="entry name" value="INT_XerDC_C"/>
    <property type="match status" value="1"/>
</dbReference>
<keyword evidence="8" id="KW-0131">Cell cycle</keyword>
<evidence type="ECO:0000256" key="5">
    <source>
        <dbReference type="ARBA" id="ARBA00022908"/>
    </source>
</evidence>
<feature type="domain" description="Core-binding (CB)" evidence="11">
    <location>
        <begin position="6"/>
        <end position="102"/>
    </location>
</feature>
<keyword evidence="4" id="KW-0159">Chromosome partition</keyword>
<evidence type="ECO:0000256" key="9">
    <source>
        <dbReference type="PROSITE-ProRule" id="PRU01248"/>
    </source>
</evidence>
<proteinExistence type="predicted"/>
<dbReference type="PROSITE" id="PS51898">
    <property type="entry name" value="TYR_RECOMBINASE"/>
    <property type="match status" value="1"/>
</dbReference>
<dbReference type="GO" id="GO:0015074">
    <property type="term" value="P:DNA integration"/>
    <property type="evidence" value="ECO:0007669"/>
    <property type="project" value="UniProtKB-KW"/>
</dbReference>
<dbReference type="SUPFAM" id="SSF47823">
    <property type="entry name" value="lambda integrase-like, N-terminal domain"/>
    <property type="match status" value="1"/>
</dbReference>
<dbReference type="Gene3D" id="1.10.443.10">
    <property type="entry name" value="Intergrase catalytic core"/>
    <property type="match status" value="1"/>
</dbReference>
<sequence length="317" mass="37093">MYNQFMGLDKLIIDYLEYCEVDKNLSQGTIKMYHFYLNDFLNWSKQFLRRDVVNVKDVTLDLIQKYRVNLNRRISGKSRESFKRNTQKTFLIALRAFLRYLIIKKGLDVPAPEQIDLGKSEERIPKFLNDEQLDRIMSVQNLDKRSGIRDKAILEMLFSTGLRVSELVKLNRDDINFNTREFSIVGKGRKVRTVYLSETAASWLLRYLDTRRDEFSPLFLRYSGRQMDSDDLDGESLRLTARSVQRLVKKYVLRAGISVDATPHSLRHTMATTLLANGADLRSVQEILGHSNVSTTQIYTHVTNRRLKEVHDKFLKR</sequence>
<dbReference type="PROSITE" id="PS51900">
    <property type="entry name" value="CB"/>
    <property type="match status" value="1"/>
</dbReference>
<dbReference type="GO" id="GO:0007059">
    <property type="term" value="P:chromosome segregation"/>
    <property type="evidence" value="ECO:0007669"/>
    <property type="project" value="UniProtKB-KW"/>
</dbReference>
<dbReference type="AlphaFoldDB" id="A0A1F4VDV4"/>
<evidence type="ECO:0000256" key="8">
    <source>
        <dbReference type="ARBA" id="ARBA00023306"/>
    </source>
</evidence>
<dbReference type="InterPro" id="IPR011010">
    <property type="entry name" value="DNA_brk_join_enz"/>
</dbReference>
<dbReference type="InterPro" id="IPR002104">
    <property type="entry name" value="Integrase_catalytic"/>
</dbReference>
<organism evidence="12 13">
    <name type="scientific">candidate division WWE3 bacterium RIFCSPLOWO2_01_FULL_41_18</name>
    <dbReference type="NCBI Taxonomy" id="1802625"/>
    <lineage>
        <taxon>Bacteria</taxon>
        <taxon>Katanobacteria</taxon>
    </lineage>
</organism>
<keyword evidence="2" id="KW-0963">Cytoplasm</keyword>
<dbReference type="InterPro" id="IPR010998">
    <property type="entry name" value="Integrase_recombinase_N"/>
</dbReference>
<accession>A0A1F4VDV4</accession>
<comment type="subcellular location">
    <subcellularLocation>
        <location evidence="1">Cytoplasm</location>
    </subcellularLocation>
</comment>
<evidence type="ECO:0000256" key="2">
    <source>
        <dbReference type="ARBA" id="ARBA00022490"/>
    </source>
</evidence>
<dbReference type="Gene3D" id="1.10.150.130">
    <property type="match status" value="1"/>
</dbReference>
<dbReference type="Proteomes" id="UP000176504">
    <property type="component" value="Unassembled WGS sequence"/>
</dbReference>
<keyword evidence="5" id="KW-0229">DNA integration</keyword>
<dbReference type="EMBL" id="MEVI01000002">
    <property type="protein sequence ID" value="OGC55431.1"/>
    <property type="molecule type" value="Genomic_DNA"/>
</dbReference>
<evidence type="ECO:0008006" key="14">
    <source>
        <dbReference type="Google" id="ProtNLM"/>
    </source>
</evidence>
<name>A0A1F4VDV4_UNCKA</name>
<dbReference type="GO" id="GO:0003677">
    <property type="term" value="F:DNA binding"/>
    <property type="evidence" value="ECO:0007669"/>
    <property type="project" value="UniProtKB-UniRule"/>
</dbReference>